<dbReference type="GeneID" id="19203211"/>
<dbReference type="SUPFAM" id="SSF53335">
    <property type="entry name" value="S-adenosyl-L-methionine-dependent methyltransferases"/>
    <property type="match status" value="1"/>
</dbReference>
<sequence length="290" mass="32158">MPGADGPYPLPSDAEEAARLETQYLLLKFCFDGQFTFAPVNLVDGDKVLDCGCGSGVSLHAFTRLRLKGLWTLDLARSFASSTGVSFTGIDINPSMFPTDIPPSVSFDVHSVLSLPSSWTSRFTLINQRFLIGGLTVFQWPVALRELYRVLKPGGWVQLMESSMGCEPEEDGVERTRAERLICALLTKRGCLVSDRFATIESMLSDAGFRDIRVVEKVYSDVQWTAEQREANRALFLSVMRGIEPAVLREGLESEEGYEQLMHETQRDKNLGMTGGIGKVIVFCAQKLDV</sequence>
<dbReference type="GO" id="GO:0032259">
    <property type="term" value="P:methylation"/>
    <property type="evidence" value="ECO:0007669"/>
    <property type="project" value="UniProtKB-KW"/>
</dbReference>
<dbReference type="PROSITE" id="PS01184">
    <property type="entry name" value="UBIE_2"/>
    <property type="match status" value="1"/>
</dbReference>
<evidence type="ECO:0000313" key="4">
    <source>
        <dbReference type="EMBL" id="EIW81531.1"/>
    </source>
</evidence>
<dbReference type="Proteomes" id="UP000053558">
    <property type="component" value="Unassembled WGS sequence"/>
</dbReference>
<dbReference type="Pfam" id="PF13489">
    <property type="entry name" value="Methyltransf_23"/>
    <property type="match status" value="1"/>
</dbReference>
<organism evidence="4 5">
    <name type="scientific">Coniophora puteana (strain RWD-64-598)</name>
    <name type="common">Brown rot fungus</name>
    <dbReference type="NCBI Taxonomy" id="741705"/>
    <lineage>
        <taxon>Eukaryota</taxon>
        <taxon>Fungi</taxon>
        <taxon>Dikarya</taxon>
        <taxon>Basidiomycota</taxon>
        <taxon>Agaricomycotina</taxon>
        <taxon>Agaricomycetes</taxon>
        <taxon>Agaricomycetidae</taxon>
        <taxon>Boletales</taxon>
        <taxon>Coniophorineae</taxon>
        <taxon>Coniophoraceae</taxon>
        <taxon>Coniophora</taxon>
    </lineage>
</organism>
<keyword evidence="2 4" id="KW-0808">Transferase</keyword>
<dbReference type="Gene3D" id="3.40.50.150">
    <property type="entry name" value="Vaccinia Virus protein VP39"/>
    <property type="match status" value="1"/>
</dbReference>
<evidence type="ECO:0000256" key="3">
    <source>
        <dbReference type="ARBA" id="ARBA00022691"/>
    </source>
</evidence>
<protein>
    <submittedName>
        <fullName evidence="4">S-adenosyl-L-methionine-dependent methyltransferase</fullName>
    </submittedName>
</protein>
<accession>A0A5M3MSM5</accession>
<dbReference type="PANTHER" id="PTHR43591">
    <property type="entry name" value="METHYLTRANSFERASE"/>
    <property type="match status" value="1"/>
</dbReference>
<dbReference type="EMBL" id="JH711578">
    <property type="protein sequence ID" value="EIW81531.1"/>
    <property type="molecule type" value="Genomic_DNA"/>
</dbReference>
<dbReference type="InterPro" id="IPR029063">
    <property type="entry name" value="SAM-dependent_MTases_sf"/>
</dbReference>
<dbReference type="InterPro" id="IPR023576">
    <property type="entry name" value="UbiE/COQ5_MeTrFase_CS"/>
</dbReference>
<dbReference type="OrthoDB" id="184880at2759"/>
<evidence type="ECO:0000256" key="1">
    <source>
        <dbReference type="ARBA" id="ARBA00022603"/>
    </source>
</evidence>
<keyword evidence="3" id="KW-0949">S-adenosyl-L-methionine</keyword>
<name>A0A5M3MSM5_CONPW</name>
<dbReference type="CDD" id="cd02440">
    <property type="entry name" value="AdoMet_MTases"/>
    <property type="match status" value="1"/>
</dbReference>
<comment type="caution">
    <text evidence="4">The sequence shown here is derived from an EMBL/GenBank/DDBJ whole genome shotgun (WGS) entry which is preliminary data.</text>
</comment>
<dbReference type="RefSeq" id="XP_007768844.1">
    <property type="nucleotide sequence ID" value="XM_007770654.1"/>
</dbReference>
<proteinExistence type="predicted"/>
<keyword evidence="5" id="KW-1185">Reference proteome</keyword>
<dbReference type="AlphaFoldDB" id="A0A5M3MSM5"/>
<dbReference type="GO" id="GO:0008168">
    <property type="term" value="F:methyltransferase activity"/>
    <property type="evidence" value="ECO:0007669"/>
    <property type="project" value="UniProtKB-KW"/>
</dbReference>
<keyword evidence="1 4" id="KW-0489">Methyltransferase</keyword>
<dbReference type="OMA" id="DSAIMKW"/>
<evidence type="ECO:0000256" key="2">
    <source>
        <dbReference type="ARBA" id="ARBA00022679"/>
    </source>
</evidence>
<dbReference type="KEGG" id="cput:CONPUDRAFT_154068"/>
<evidence type="ECO:0000313" key="5">
    <source>
        <dbReference type="Proteomes" id="UP000053558"/>
    </source>
</evidence>
<gene>
    <name evidence="4" type="ORF">CONPUDRAFT_154068</name>
</gene>
<reference evidence="5" key="1">
    <citation type="journal article" date="2012" name="Science">
        <title>The Paleozoic origin of enzymatic lignin decomposition reconstructed from 31 fungal genomes.</title>
        <authorList>
            <person name="Floudas D."/>
            <person name="Binder M."/>
            <person name="Riley R."/>
            <person name="Barry K."/>
            <person name="Blanchette R.A."/>
            <person name="Henrissat B."/>
            <person name="Martinez A.T."/>
            <person name="Otillar R."/>
            <person name="Spatafora J.W."/>
            <person name="Yadav J.S."/>
            <person name="Aerts A."/>
            <person name="Benoit I."/>
            <person name="Boyd A."/>
            <person name="Carlson A."/>
            <person name="Copeland A."/>
            <person name="Coutinho P.M."/>
            <person name="de Vries R.P."/>
            <person name="Ferreira P."/>
            <person name="Findley K."/>
            <person name="Foster B."/>
            <person name="Gaskell J."/>
            <person name="Glotzer D."/>
            <person name="Gorecki P."/>
            <person name="Heitman J."/>
            <person name="Hesse C."/>
            <person name="Hori C."/>
            <person name="Igarashi K."/>
            <person name="Jurgens J.A."/>
            <person name="Kallen N."/>
            <person name="Kersten P."/>
            <person name="Kohler A."/>
            <person name="Kuees U."/>
            <person name="Kumar T.K.A."/>
            <person name="Kuo A."/>
            <person name="LaButti K."/>
            <person name="Larrondo L.F."/>
            <person name="Lindquist E."/>
            <person name="Ling A."/>
            <person name="Lombard V."/>
            <person name="Lucas S."/>
            <person name="Lundell T."/>
            <person name="Martin R."/>
            <person name="McLaughlin D.J."/>
            <person name="Morgenstern I."/>
            <person name="Morin E."/>
            <person name="Murat C."/>
            <person name="Nagy L.G."/>
            <person name="Nolan M."/>
            <person name="Ohm R.A."/>
            <person name="Patyshakuliyeva A."/>
            <person name="Rokas A."/>
            <person name="Ruiz-Duenas F.J."/>
            <person name="Sabat G."/>
            <person name="Salamov A."/>
            <person name="Samejima M."/>
            <person name="Schmutz J."/>
            <person name="Slot J.C."/>
            <person name="St John F."/>
            <person name="Stenlid J."/>
            <person name="Sun H."/>
            <person name="Sun S."/>
            <person name="Syed K."/>
            <person name="Tsang A."/>
            <person name="Wiebenga A."/>
            <person name="Young D."/>
            <person name="Pisabarro A."/>
            <person name="Eastwood D.C."/>
            <person name="Martin F."/>
            <person name="Cullen D."/>
            <person name="Grigoriev I.V."/>
            <person name="Hibbett D.S."/>
        </authorList>
    </citation>
    <scope>NUCLEOTIDE SEQUENCE [LARGE SCALE GENOMIC DNA]</scope>
    <source>
        <strain evidence="5">RWD-64-598 SS2</strain>
    </source>
</reference>